<evidence type="ECO:0000256" key="1">
    <source>
        <dbReference type="ARBA" id="ARBA00001946"/>
    </source>
</evidence>
<evidence type="ECO:0000256" key="4">
    <source>
        <dbReference type="ARBA" id="ARBA00022842"/>
    </source>
</evidence>
<protein>
    <recommendedName>
        <fullName evidence="5">fructokinase</fullName>
        <ecNumber evidence="5">2.7.1.4</ecNumber>
    </recommendedName>
</protein>
<keyword evidence="2" id="KW-0479">Metal-binding</keyword>
<dbReference type="InterPro" id="IPR051804">
    <property type="entry name" value="Carb_Metab_Reg_Kinase/Isom"/>
</dbReference>
<dbReference type="InterPro" id="IPR043129">
    <property type="entry name" value="ATPase_NBD"/>
</dbReference>
<accession>A0ABZ2G3K6</accession>
<evidence type="ECO:0000256" key="5">
    <source>
        <dbReference type="ARBA" id="ARBA00038887"/>
    </source>
</evidence>
<evidence type="ECO:0000313" key="8">
    <source>
        <dbReference type="Proteomes" id="UP001382935"/>
    </source>
</evidence>
<dbReference type="Pfam" id="PF00480">
    <property type="entry name" value="ROK"/>
    <property type="match status" value="1"/>
</dbReference>
<dbReference type="RefSeq" id="WP_338503452.1">
    <property type="nucleotide sequence ID" value="NZ_CP145607.1"/>
</dbReference>
<dbReference type="Proteomes" id="UP001382935">
    <property type="component" value="Chromosome"/>
</dbReference>
<organism evidence="7 8">
    <name type="scientific">Sphingomonas kaistensis</name>
    <dbReference type="NCBI Taxonomy" id="298708"/>
    <lineage>
        <taxon>Bacteria</taxon>
        <taxon>Pseudomonadati</taxon>
        <taxon>Pseudomonadota</taxon>
        <taxon>Alphaproteobacteria</taxon>
        <taxon>Sphingomonadales</taxon>
        <taxon>Sphingomonadaceae</taxon>
        <taxon>Sphingomonas</taxon>
    </lineage>
</organism>
<dbReference type="CDD" id="cd24067">
    <property type="entry name" value="ASKHA_NBD_ROK_BsFRK-like"/>
    <property type="match status" value="1"/>
</dbReference>
<dbReference type="PANTHER" id="PTHR42742">
    <property type="entry name" value="TRANSCRIPTIONAL REPRESSOR MPRA"/>
    <property type="match status" value="1"/>
</dbReference>
<evidence type="ECO:0000313" key="7">
    <source>
        <dbReference type="EMBL" id="WWM70578.1"/>
    </source>
</evidence>
<evidence type="ECO:0000256" key="2">
    <source>
        <dbReference type="ARBA" id="ARBA00022723"/>
    </source>
</evidence>
<name>A0ABZ2G3K6_9SPHN</name>
<keyword evidence="4" id="KW-0460">Magnesium</keyword>
<gene>
    <name evidence="7" type="ORF">V6R86_07800</name>
</gene>
<sequence>MIGGIEAGGTKCVLAVGPEPGRIDAMHIVPTRSPDETIADILAWFASQPAVAAVGLATFGPVGLDRSRPDWGHILQTPKPGWSGFDFAGALEDKLGVPVAVETDVNAAALAEANADGSVSSLAYMTVGTGIGVGLLIDGRCVHGAAHPEMGHYRPRRPAGDNGFAGICPFHGDCLEGLASGPAIIARWGSRLSDLPPYHSAHGLIADYLAQTCHTLFAATSVEVIVVGGGVLATPALHDRIVARCMELDAGYFPGGNRHRIIAPRLDAGSGITGAMLLASGC</sequence>
<keyword evidence="8" id="KW-1185">Reference proteome</keyword>
<proteinExistence type="predicted"/>
<evidence type="ECO:0000256" key="6">
    <source>
        <dbReference type="ARBA" id="ARBA00048451"/>
    </source>
</evidence>
<comment type="cofactor">
    <cofactor evidence="1">
        <name>Mg(2+)</name>
        <dbReference type="ChEBI" id="CHEBI:18420"/>
    </cofactor>
</comment>
<dbReference type="PANTHER" id="PTHR42742:SF3">
    <property type="entry name" value="FRUCTOKINASE"/>
    <property type="match status" value="1"/>
</dbReference>
<dbReference type="InterPro" id="IPR000600">
    <property type="entry name" value="ROK"/>
</dbReference>
<dbReference type="Gene3D" id="3.30.420.40">
    <property type="match status" value="2"/>
</dbReference>
<evidence type="ECO:0000256" key="3">
    <source>
        <dbReference type="ARBA" id="ARBA00022833"/>
    </source>
</evidence>
<dbReference type="PROSITE" id="PS01125">
    <property type="entry name" value="ROK"/>
    <property type="match status" value="1"/>
</dbReference>
<dbReference type="SUPFAM" id="SSF53067">
    <property type="entry name" value="Actin-like ATPase domain"/>
    <property type="match status" value="1"/>
</dbReference>
<comment type="catalytic activity">
    <reaction evidence="6">
        <text>D-fructose + ATP = D-fructose 6-phosphate + ADP + H(+)</text>
        <dbReference type="Rhea" id="RHEA:16125"/>
        <dbReference type="ChEBI" id="CHEBI:15378"/>
        <dbReference type="ChEBI" id="CHEBI:30616"/>
        <dbReference type="ChEBI" id="CHEBI:37721"/>
        <dbReference type="ChEBI" id="CHEBI:61527"/>
        <dbReference type="ChEBI" id="CHEBI:456216"/>
        <dbReference type="EC" id="2.7.1.4"/>
    </reaction>
</comment>
<keyword evidence="3" id="KW-0862">Zinc</keyword>
<reference evidence="7 8" key="1">
    <citation type="submission" date="2024-02" db="EMBL/GenBank/DDBJ databases">
        <title>Full genome sequence of Sphingomonas kaistensis.</title>
        <authorList>
            <person name="Poletto B.L."/>
            <person name="Silva G."/>
            <person name="Galante D."/>
            <person name="Campos K.R."/>
            <person name="Santos M.B.N."/>
            <person name="Sacchi C.T."/>
        </authorList>
    </citation>
    <scope>NUCLEOTIDE SEQUENCE [LARGE SCALE GENOMIC DNA]</scope>
    <source>
        <strain evidence="7 8">MA4R</strain>
    </source>
</reference>
<dbReference type="InterPro" id="IPR049874">
    <property type="entry name" value="ROK_cs"/>
</dbReference>
<dbReference type="EC" id="2.7.1.4" evidence="5"/>
<dbReference type="EMBL" id="CP145607">
    <property type="protein sequence ID" value="WWM70578.1"/>
    <property type="molecule type" value="Genomic_DNA"/>
</dbReference>